<keyword evidence="2" id="KW-1185">Reference proteome</keyword>
<dbReference type="EMBL" id="JAHUTI010010763">
    <property type="protein sequence ID" value="MED6235710.1"/>
    <property type="molecule type" value="Genomic_DNA"/>
</dbReference>
<reference evidence="1 2" key="1">
    <citation type="submission" date="2021-07" db="EMBL/GenBank/DDBJ databases">
        <authorList>
            <person name="Palmer J.M."/>
        </authorList>
    </citation>
    <scope>NUCLEOTIDE SEQUENCE [LARGE SCALE GENOMIC DNA]</scope>
    <source>
        <strain evidence="1 2">AT_MEX2019</strain>
        <tissue evidence="1">Muscle</tissue>
    </source>
</reference>
<sequence>MCRDIMWGEKVYLHYAGTNYWENRPRRPHAVEFRATDRPSLYYNYSLCYPGVEQEVQAAARSTHLHTSHVFLWLHSSFVTVLDPRIGIFGYAAPEMSSL</sequence>
<protein>
    <submittedName>
        <fullName evidence="1">Uncharacterized protein</fullName>
    </submittedName>
</protein>
<organism evidence="1 2">
    <name type="scientific">Ataeniobius toweri</name>
    <dbReference type="NCBI Taxonomy" id="208326"/>
    <lineage>
        <taxon>Eukaryota</taxon>
        <taxon>Metazoa</taxon>
        <taxon>Chordata</taxon>
        <taxon>Craniata</taxon>
        <taxon>Vertebrata</taxon>
        <taxon>Euteleostomi</taxon>
        <taxon>Actinopterygii</taxon>
        <taxon>Neopterygii</taxon>
        <taxon>Teleostei</taxon>
        <taxon>Neoteleostei</taxon>
        <taxon>Acanthomorphata</taxon>
        <taxon>Ovalentaria</taxon>
        <taxon>Atherinomorphae</taxon>
        <taxon>Cyprinodontiformes</taxon>
        <taxon>Goodeidae</taxon>
        <taxon>Ataeniobius</taxon>
    </lineage>
</organism>
<comment type="caution">
    <text evidence="1">The sequence shown here is derived from an EMBL/GenBank/DDBJ whole genome shotgun (WGS) entry which is preliminary data.</text>
</comment>
<evidence type="ECO:0000313" key="1">
    <source>
        <dbReference type="EMBL" id="MED6235710.1"/>
    </source>
</evidence>
<evidence type="ECO:0000313" key="2">
    <source>
        <dbReference type="Proteomes" id="UP001345963"/>
    </source>
</evidence>
<proteinExistence type="predicted"/>
<accession>A0ABU7AE64</accession>
<gene>
    <name evidence="1" type="ORF">ATANTOWER_032084</name>
</gene>
<name>A0ABU7AE64_9TELE</name>
<dbReference type="Proteomes" id="UP001345963">
    <property type="component" value="Unassembled WGS sequence"/>
</dbReference>